<organism evidence="2 3">
    <name type="scientific">Rhizoctonia solani</name>
    <dbReference type="NCBI Taxonomy" id="456999"/>
    <lineage>
        <taxon>Eukaryota</taxon>
        <taxon>Fungi</taxon>
        <taxon>Dikarya</taxon>
        <taxon>Basidiomycota</taxon>
        <taxon>Agaricomycotina</taxon>
        <taxon>Agaricomycetes</taxon>
        <taxon>Cantharellales</taxon>
        <taxon>Ceratobasidiaceae</taxon>
        <taxon>Rhizoctonia</taxon>
    </lineage>
</organism>
<accession>A0A8H8NS40</accession>
<feature type="region of interest" description="Disordered" evidence="1">
    <location>
        <begin position="74"/>
        <end position="97"/>
    </location>
</feature>
<protein>
    <submittedName>
        <fullName evidence="2">Transmembrane protein</fullName>
    </submittedName>
</protein>
<reference evidence="2" key="1">
    <citation type="submission" date="2020-05" db="EMBL/GenBank/DDBJ databases">
        <title>Evolutionary and genomic comparisons of hybrid uninucleate and nonhybrid Rhizoctonia fungi.</title>
        <authorList>
            <person name="Li C."/>
            <person name="Chen X."/>
        </authorList>
    </citation>
    <scope>NUCLEOTIDE SEQUENCE</scope>
    <source>
        <strain evidence="2">AG-1 IA</strain>
    </source>
</reference>
<feature type="region of interest" description="Disordered" evidence="1">
    <location>
        <begin position="167"/>
        <end position="217"/>
    </location>
</feature>
<sequence length="217" mass="22821">MRISAYEFMMRRREADGGYVFLYRRVGSDDFGGRLSSDLVAELWAAERGCCGCVDPCWSAVVVEAELEEVGAEEDEVRLAGGPAPGQGKGKGPNQQRGAIMLLDSDDEDQVEYCIFLCGGWDGACAVSAVPLRLSPVAPVDCGWDPDDPKAPAAAIAGAPPVPVPVPVPVASAPAPPAAQTQKDRRRQAGKRRASSVAAAARGMCTMPGKENQGKGY</sequence>
<dbReference type="EMBL" id="CP059660">
    <property type="protein sequence ID" value="QRW17748.1"/>
    <property type="molecule type" value="Genomic_DNA"/>
</dbReference>
<evidence type="ECO:0000313" key="3">
    <source>
        <dbReference type="Proteomes" id="UP000650533"/>
    </source>
</evidence>
<dbReference type="Proteomes" id="UP000650533">
    <property type="component" value="Chromosome 3"/>
</dbReference>
<dbReference type="KEGG" id="rsx:RhiXN_02672"/>
<evidence type="ECO:0000313" key="2">
    <source>
        <dbReference type="EMBL" id="QRW17748.1"/>
    </source>
</evidence>
<keyword evidence="2" id="KW-0812">Transmembrane</keyword>
<evidence type="ECO:0000256" key="1">
    <source>
        <dbReference type="SAM" id="MobiDB-lite"/>
    </source>
</evidence>
<dbReference type="AlphaFoldDB" id="A0A8H8NS40"/>
<feature type="compositionally biased region" description="Basic residues" evidence="1">
    <location>
        <begin position="184"/>
        <end position="194"/>
    </location>
</feature>
<dbReference type="GeneID" id="67024952"/>
<dbReference type="RefSeq" id="XP_043177985.1">
    <property type="nucleotide sequence ID" value="XM_043322489.1"/>
</dbReference>
<name>A0A8H8NS40_9AGAM</name>
<keyword evidence="2" id="KW-0472">Membrane</keyword>
<proteinExistence type="predicted"/>
<gene>
    <name evidence="2" type="ORF">RhiXN_02672</name>
</gene>